<evidence type="ECO:0000259" key="2">
    <source>
        <dbReference type="Pfam" id="PF12776"/>
    </source>
</evidence>
<keyword evidence="4" id="KW-1185">Reference proteome</keyword>
<evidence type="ECO:0000313" key="3">
    <source>
        <dbReference type="EMBL" id="KAL1535061.1"/>
    </source>
</evidence>
<organism evidence="3 4">
    <name type="scientific">Salvia divinorum</name>
    <name type="common">Maria pastora</name>
    <name type="synonym">Diviner's sage</name>
    <dbReference type="NCBI Taxonomy" id="28513"/>
    <lineage>
        <taxon>Eukaryota</taxon>
        <taxon>Viridiplantae</taxon>
        <taxon>Streptophyta</taxon>
        <taxon>Embryophyta</taxon>
        <taxon>Tracheophyta</taxon>
        <taxon>Spermatophyta</taxon>
        <taxon>Magnoliopsida</taxon>
        <taxon>eudicotyledons</taxon>
        <taxon>Gunneridae</taxon>
        <taxon>Pentapetalae</taxon>
        <taxon>asterids</taxon>
        <taxon>lamiids</taxon>
        <taxon>Lamiales</taxon>
        <taxon>Lamiaceae</taxon>
        <taxon>Nepetoideae</taxon>
        <taxon>Mentheae</taxon>
        <taxon>Salviinae</taxon>
        <taxon>Salvia</taxon>
        <taxon>Salvia subgen. Calosphace</taxon>
    </lineage>
</organism>
<dbReference type="AlphaFoldDB" id="A0ABD1FW37"/>
<feature type="compositionally biased region" description="Polar residues" evidence="1">
    <location>
        <begin position="233"/>
        <end position="250"/>
    </location>
</feature>
<dbReference type="Pfam" id="PF12776">
    <property type="entry name" value="Myb_DNA-bind_3"/>
    <property type="match status" value="1"/>
</dbReference>
<comment type="caution">
    <text evidence="3">The sequence shown here is derived from an EMBL/GenBank/DDBJ whole genome shotgun (WGS) entry which is preliminary data.</text>
</comment>
<gene>
    <name evidence="3" type="ORF">AAHA92_31161</name>
</gene>
<feature type="domain" description="Myb/SANT-like" evidence="2">
    <location>
        <begin position="16"/>
        <end position="109"/>
    </location>
</feature>
<accession>A0ABD1FW37</accession>
<evidence type="ECO:0000313" key="4">
    <source>
        <dbReference type="Proteomes" id="UP001567538"/>
    </source>
</evidence>
<dbReference type="EMBL" id="JBEAFC010000012">
    <property type="protein sequence ID" value="KAL1535061.1"/>
    <property type="molecule type" value="Genomic_DNA"/>
</dbReference>
<name>A0ABD1FW37_SALDI</name>
<dbReference type="Proteomes" id="UP001567538">
    <property type="component" value="Unassembled WGS sequence"/>
</dbReference>
<sequence>MTDKIHNQSFFLYESNWTPAIDSLLVGTILRLKQSSGWDGTVFPSHFILQAEAAIEHELGYTFEWSDLYDQLHFLEKRYKTFKEILEMQGTYWNAHTNTLIVMDQAWSELLQRNPLVGTYHNHGDPCYYELAMLFDYNAVKVERENTIIMISDSMESTAAVPVAENAPPRVRHAGEVPKIDPVARRKLLFEERKPPDLESTNNRGQHFYVMDEDGNLVPKNEDVLPSRVLHGNTPSKSPTYSESGASSSPIMWWRMPRKPT</sequence>
<evidence type="ECO:0000256" key="1">
    <source>
        <dbReference type="SAM" id="MobiDB-lite"/>
    </source>
</evidence>
<proteinExistence type="predicted"/>
<protein>
    <recommendedName>
        <fullName evidence="2">Myb/SANT-like domain-containing protein</fullName>
    </recommendedName>
</protein>
<feature type="region of interest" description="Disordered" evidence="1">
    <location>
        <begin position="226"/>
        <end position="261"/>
    </location>
</feature>
<reference evidence="3 4" key="1">
    <citation type="submission" date="2024-06" db="EMBL/GenBank/DDBJ databases">
        <title>A chromosome level genome sequence of Diviner's sage (Salvia divinorum).</title>
        <authorList>
            <person name="Ford S.A."/>
            <person name="Ro D.-K."/>
            <person name="Ness R.W."/>
            <person name="Phillips M.A."/>
        </authorList>
    </citation>
    <scope>NUCLEOTIDE SEQUENCE [LARGE SCALE GENOMIC DNA]</scope>
    <source>
        <strain evidence="3">SAF-2024a</strain>
        <tissue evidence="3">Leaf</tissue>
    </source>
</reference>
<dbReference type="InterPro" id="IPR024752">
    <property type="entry name" value="Myb/SANT-like_dom"/>
</dbReference>